<reference evidence="1" key="1">
    <citation type="journal article" date="2021" name="Proc. Natl. Acad. Sci. U.S.A.">
        <title>A Catalog of Tens of Thousands of Viruses from Human Metagenomes Reveals Hidden Associations with Chronic Diseases.</title>
        <authorList>
            <person name="Tisza M.J."/>
            <person name="Buck C.B."/>
        </authorList>
    </citation>
    <scope>NUCLEOTIDE SEQUENCE</scope>
    <source>
        <strain evidence="1">CtyaR3</strain>
    </source>
</reference>
<name>A0A8S5T4P6_9CAUD</name>
<accession>A0A8S5T4P6</accession>
<proteinExistence type="predicted"/>
<dbReference type="EMBL" id="BK032746">
    <property type="protein sequence ID" value="DAF58096.1"/>
    <property type="molecule type" value="Genomic_DNA"/>
</dbReference>
<organism evidence="1">
    <name type="scientific">Caudovirales sp. ctyaR3</name>
    <dbReference type="NCBI Taxonomy" id="2827640"/>
    <lineage>
        <taxon>Viruses</taxon>
        <taxon>Duplodnaviria</taxon>
        <taxon>Heunggongvirae</taxon>
        <taxon>Uroviricota</taxon>
        <taxon>Caudoviricetes</taxon>
    </lineage>
</organism>
<protein>
    <submittedName>
        <fullName evidence="1">Uncharacterized protein</fullName>
    </submittedName>
</protein>
<sequence>MQGDFCALPKQPSIKSRADHAGPLSTKAEAFQVPLFYTALMQQSRLFAQCCGHNVKSVFNDSIQHLVSDGPADSRRALGAESGEHLLLLFCALTAAHDGQLGLFDQLQSQILDGGLVAQPDTADCQCDKAQQHQSDGDGCGNEVQHSFHGIASYKYQRHGEPPLRRFVVLVISDVSHVLGSPGNGLPAGRATDAVHGQSVRLLRFQQSVFGALAENAVRGQPQQPLEHLRGCTVCIPGAAPADGRQDELLVGGAGVVLRGIAQPRCLCIAGVGVHDSTAVIPVDANRLEILGGDDAQGHRIDAAVHHAPVCRHTIAVLGIRTSANGLAGIVRDAAVSAGHLDGLAQLIPDGLKFFDQLRIDHLAAASTGALEVLAGEVFAQGRCVAGLIDNDSHDCTS</sequence>
<evidence type="ECO:0000313" key="1">
    <source>
        <dbReference type="EMBL" id="DAF58096.1"/>
    </source>
</evidence>